<feature type="compositionally biased region" description="Low complexity" evidence="1">
    <location>
        <begin position="77"/>
        <end position="92"/>
    </location>
</feature>
<organism evidence="3 4">
    <name type="scientific">Prorocentrum cordatum</name>
    <dbReference type="NCBI Taxonomy" id="2364126"/>
    <lineage>
        <taxon>Eukaryota</taxon>
        <taxon>Sar</taxon>
        <taxon>Alveolata</taxon>
        <taxon>Dinophyceae</taxon>
        <taxon>Prorocentrales</taxon>
        <taxon>Prorocentraceae</taxon>
        <taxon>Prorocentrum</taxon>
    </lineage>
</organism>
<gene>
    <name evidence="3" type="ORF">PCOR1329_LOCUS82138</name>
</gene>
<accession>A0ABN9Y799</accession>
<evidence type="ECO:0000259" key="2">
    <source>
        <dbReference type="Pfam" id="PF04059"/>
    </source>
</evidence>
<feature type="domain" description="Mei2-like C-terminal RNA recognition motif" evidence="2">
    <location>
        <begin position="136"/>
        <end position="234"/>
    </location>
</feature>
<evidence type="ECO:0000313" key="4">
    <source>
        <dbReference type="Proteomes" id="UP001189429"/>
    </source>
</evidence>
<dbReference type="Pfam" id="PF04059">
    <property type="entry name" value="RRM_2"/>
    <property type="match status" value="1"/>
</dbReference>
<proteinExistence type="predicted"/>
<reference evidence="3" key="1">
    <citation type="submission" date="2023-10" db="EMBL/GenBank/DDBJ databases">
        <authorList>
            <person name="Chen Y."/>
            <person name="Shah S."/>
            <person name="Dougan E. K."/>
            <person name="Thang M."/>
            <person name="Chan C."/>
        </authorList>
    </citation>
    <scope>NUCLEOTIDE SEQUENCE [LARGE SCALE GENOMIC DNA]</scope>
</reference>
<comment type="caution">
    <text evidence="3">The sequence shown here is derived from an EMBL/GenBank/DDBJ whole genome shotgun (WGS) entry which is preliminary data.</text>
</comment>
<feature type="region of interest" description="Disordered" evidence="1">
    <location>
        <begin position="77"/>
        <end position="137"/>
    </location>
</feature>
<dbReference type="Proteomes" id="UP001189429">
    <property type="component" value="Unassembled WGS sequence"/>
</dbReference>
<dbReference type="InterPro" id="IPR007201">
    <property type="entry name" value="Mei2-like_Rrm_C"/>
</dbReference>
<evidence type="ECO:0000313" key="3">
    <source>
        <dbReference type="EMBL" id="CAK0906993.1"/>
    </source>
</evidence>
<feature type="compositionally biased region" description="Polar residues" evidence="1">
    <location>
        <begin position="93"/>
        <end position="107"/>
    </location>
</feature>
<keyword evidence="4" id="KW-1185">Reference proteome</keyword>
<evidence type="ECO:0000256" key="1">
    <source>
        <dbReference type="SAM" id="MobiDB-lite"/>
    </source>
</evidence>
<sequence length="292" mass="32191">MARTFENASGLDLLSKTERGFSRKEPMKVGRLHSPGFISCGSVGKDTWNSRDAEDVVDPLFPMWVHTQSFLSSSTISECSSSAEDDSQQAASTGNLHPQQRSGSPCSPLSVKATRSVPEPEIGKMESADGSSSDQRTTVMMRNLPTTFSRARLIDLLNSKGFSGQFDLIYPNLPIDFGSACNLGYFVNMTTHQQALHFWEVFHGFAAWTALGCRKVCAVCWGAVQGLRANIARYRNCPIMCKHAVPDDYKPALFQHGMQVPFPLKVSRSKAMLQRSARIQMPALCGSMRRGQ</sequence>
<protein>
    <recommendedName>
        <fullName evidence="2">Mei2-like C-terminal RNA recognition motif domain-containing protein</fullName>
    </recommendedName>
</protein>
<dbReference type="EMBL" id="CAUYUJ010021782">
    <property type="protein sequence ID" value="CAK0906993.1"/>
    <property type="molecule type" value="Genomic_DNA"/>
</dbReference>
<name>A0ABN9Y799_9DINO</name>